<feature type="transmembrane region" description="Helical" evidence="6">
    <location>
        <begin position="230"/>
        <end position="252"/>
    </location>
</feature>
<dbReference type="GO" id="GO:0005886">
    <property type="term" value="C:plasma membrane"/>
    <property type="evidence" value="ECO:0007669"/>
    <property type="project" value="UniProtKB-SubCell"/>
</dbReference>
<dbReference type="Proteomes" id="UP000287969">
    <property type="component" value="Chromosome"/>
</dbReference>
<sequence>MTVYKYFIKIALRNKWAILSYTIIFFIIAALNGSSTSQREANFVETKLNVGIIDNSKSELSGELKKYLIKKNNIVEVGSDESSIKEEIFLGIADAVIVIPEDFEERVINKEKAVEVYRDDRKMESVQIQTQLNKFFVFINATYENGRFNLSDVNTALDEKTTVNLMKDGGKVKDQGAVQWFRYYYNFTSYVIIGIYIMVMGLVMNDFMNENVDSRRKISSKRFLRFNEEIYLGQLSLAGLITLIFILGSIVLRGKYIGEVNFGMYVANLVVFSFTILCLTFLINNVVKNKFAISAISTVLSLGTSFISGVMVPQQLLGKNVLTVAKFFPTYYYVRINDMQANSFSDVRYEIFMQLLFAAAFLLMGLYFSKAAQKA</sequence>
<dbReference type="InterPro" id="IPR013525">
    <property type="entry name" value="ABC2_TM"/>
</dbReference>
<dbReference type="EMBL" id="CP035282">
    <property type="protein sequence ID" value="QAT61902.1"/>
    <property type="molecule type" value="Genomic_DNA"/>
</dbReference>
<keyword evidence="9" id="KW-1185">Reference proteome</keyword>
<feature type="transmembrane region" description="Helical" evidence="6">
    <location>
        <begin position="187"/>
        <end position="209"/>
    </location>
</feature>
<keyword evidence="2" id="KW-1003">Cell membrane</keyword>
<feature type="domain" description="ABC-2 type transporter transmembrane" evidence="7">
    <location>
        <begin position="17"/>
        <end position="367"/>
    </location>
</feature>
<comment type="subcellular location">
    <subcellularLocation>
        <location evidence="1">Cell membrane</location>
        <topology evidence="1">Multi-pass membrane protein</topology>
    </subcellularLocation>
</comment>
<dbReference type="Gene3D" id="3.40.1710.10">
    <property type="entry name" value="abc type-2 transporter like domain"/>
    <property type="match status" value="1"/>
</dbReference>
<evidence type="ECO:0000256" key="4">
    <source>
        <dbReference type="ARBA" id="ARBA00022989"/>
    </source>
</evidence>
<dbReference type="GO" id="GO:0140359">
    <property type="term" value="F:ABC-type transporter activity"/>
    <property type="evidence" value="ECO:0007669"/>
    <property type="project" value="InterPro"/>
</dbReference>
<feature type="transmembrane region" description="Helical" evidence="6">
    <location>
        <begin position="12"/>
        <end position="31"/>
    </location>
</feature>
<dbReference type="RefSeq" id="WP_128752571.1">
    <property type="nucleotide sequence ID" value="NZ_CP035282.1"/>
</dbReference>
<feature type="transmembrane region" description="Helical" evidence="6">
    <location>
        <begin position="291"/>
        <end position="312"/>
    </location>
</feature>
<proteinExistence type="predicted"/>
<keyword evidence="5 6" id="KW-0472">Membrane</keyword>
<gene>
    <name evidence="8" type="ORF">EQM13_10000</name>
</gene>
<feature type="transmembrane region" description="Helical" evidence="6">
    <location>
        <begin position="351"/>
        <end position="369"/>
    </location>
</feature>
<evidence type="ECO:0000313" key="8">
    <source>
        <dbReference type="EMBL" id="QAT61902.1"/>
    </source>
</evidence>
<feature type="transmembrane region" description="Helical" evidence="6">
    <location>
        <begin position="264"/>
        <end position="284"/>
    </location>
</feature>
<keyword evidence="3 6" id="KW-0812">Transmembrane</keyword>
<organism evidence="8 9">
    <name type="scientific">Acidilutibacter cellobiosedens</name>
    <dbReference type="NCBI Taxonomy" id="2507161"/>
    <lineage>
        <taxon>Bacteria</taxon>
        <taxon>Bacillati</taxon>
        <taxon>Bacillota</taxon>
        <taxon>Tissierellia</taxon>
        <taxon>Tissierellales</taxon>
        <taxon>Acidilutibacteraceae</taxon>
        <taxon>Acidilutibacter</taxon>
    </lineage>
</organism>
<dbReference type="Pfam" id="PF12698">
    <property type="entry name" value="ABC2_membrane_3"/>
    <property type="match status" value="1"/>
</dbReference>
<evidence type="ECO:0000256" key="2">
    <source>
        <dbReference type="ARBA" id="ARBA00022475"/>
    </source>
</evidence>
<evidence type="ECO:0000259" key="7">
    <source>
        <dbReference type="Pfam" id="PF12698"/>
    </source>
</evidence>
<keyword evidence="4 6" id="KW-1133">Transmembrane helix</keyword>
<evidence type="ECO:0000256" key="1">
    <source>
        <dbReference type="ARBA" id="ARBA00004651"/>
    </source>
</evidence>
<evidence type="ECO:0000256" key="3">
    <source>
        <dbReference type="ARBA" id="ARBA00022692"/>
    </source>
</evidence>
<dbReference type="OrthoDB" id="9774039at2"/>
<evidence type="ECO:0000256" key="5">
    <source>
        <dbReference type="ARBA" id="ARBA00023136"/>
    </source>
</evidence>
<name>A0A410QCX6_9FIRM</name>
<evidence type="ECO:0000313" key="9">
    <source>
        <dbReference type="Proteomes" id="UP000287969"/>
    </source>
</evidence>
<dbReference type="KEGG" id="spoa:EQM13_10000"/>
<accession>A0A410QCX6</accession>
<evidence type="ECO:0000256" key="6">
    <source>
        <dbReference type="SAM" id="Phobius"/>
    </source>
</evidence>
<reference evidence="9" key="1">
    <citation type="submission" date="2019-01" db="EMBL/GenBank/DDBJ databases">
        <title>Draft genomes of a novel of Sporanaerobacter strains.</title>
        <authorList>
            <person name="Ma S."/>
        </authorList>
    </citation>
    <scope>NUCLEOTIDE SEQUENCE [LARGE SCALE GENOMIC DNA]</scope>
    <source>
        <strain evidence="9">NJN-17</strain>
    </source>
</reference>
<protein>
    <submittedName>
        <fullName evidence="8">ABC transporter permease</fullName>
    </submittedName>
</protein>
<dbReference type="PANTHER" id="PTHR30294">
    <property type="entry name" value="MEMBRANE COMPONENT OF ABC TRANSPORTER YHHJ-RELATED"/>
    <property type="match status" value="1"/>
</dbReference>
<dbReference type="AlphaFoldDB" id="A0A410QCX6"/>
<dbReference type="InterPro" id="IPR051449">
    <property type="entry name" value="ABC-2_transporter_component"/>
</dbReference>
<dbReference type="PANTHER" id="PTHR30294:SF29">
    <property type="entry name" value="MULTIDRUG ABC TRANSPORTER PERMEASE YBHS-RELATED"/>
    <property type="match status" value="1"/>
</dbReference>